<dbReference type="AlphaFoldDB" id="A0AAE1FGQ7"/>
<dbReference type="EMBL" id="JAWQEG010002226">
    <property type="protein sequence ID" value="KAK3873406.1"/>
    <property type="molecule type" value="Genomic_DNA"/>
</dbReference>
<dbReference type="Proteomes" id="UP001286313">
    <property type="component" value="Unassembled WGS sequence"/>
</dbReference>
<name>A0AAE1FGQ7_PETCI</name>
<gene>
    <name evidence="1" type="ORF">Pcinc_021582</name>
</gene>
<protein>
    <submittedName>
        <fullName evidence="1">Uncharacterized protein</fullName>
    </submittedName>
</protein>
<accession>A0AAE1FGQ7</accession>
<comment type="caution">
    <text evidence="1">The sequence shown here is derived from an EMBL/GenBank/DDBJ whole genome shotgun (WGS) entry which is preliminary data.</text>
</comment>
<sequence length="66" mass="6961">MLGQKRGKVLRSAGIVGIGSLCRARGSMGRTIAGMAVKDYNQDLFIPAFLGSDIAIDLPVPPHLLP</sequence>
<reference evidence="1" key="1">
    <citation type="submission" date="2023-10" db="EMBL/GenBank/DDBJ databases">
        <title>Genome assemblies of two species of porcelain crab, Petrolisthes cinctipes and Petrolisthes manimaculis (Anomura: Porcellanidae).</title>
        <authorList>
            <person name="Angst P."/>
        </authorList>
    </citation>
    <scope>NUCLEOTIDE SEQUENCE</scope>
    <source>
        <strain evidence="1">PB745_01</strain>
        <tissue evidence="1">Gill</tissue>
    </source>
</reference>
<evidence type="ECO:0000313" key="2">
    <source>
        <dbReference type="Proteomes" id="UP001286313"/>
    </source>
</evidence>
<organism evidence="1 2">
    <name type="scientific">Petrolisthes cinctipes</name>
    <name type="common">Flat porcelain crab</name>
    <dbReference type="NCBI Taxonomy" id="88211"/>
    <lineage>
        <taxon>Eukaryota</taxon>
        <taxon>Metazoa</taxon>
        <taxon>Ecdysozoa</taxon>
        <taxon>Arthropoda</taxon>
        <taxon>Crustacea</taxon>
        <taxon>Multicrustacea</taxon>
        <taxon>Malacostraca</taxon>
        <taxon>Eumalacostraca</taxon>
        <taxon>Eucarida</taxon>
        <taxon>Decapoda</taxon>
        <taxon>Pleocyemata</taxon>
        <taxon>Anomura</taxon>
        <taxon>Galatheoidea</taxon>
        <taxon>Porcellanidae</taxon>
        <taxon>Petrolisthes</taxon>
    </lineage>
</organism>
<keyword evidence="2" id="KW-1185">Reference proteome</keyword>
<evidence type="ECO:0000313" key="1">
    <source>
        <dbReference type="EMBL" id="KAK3873406.1"/>
    </source>
</evidence>
<proteinExistence type="predicted"/>